<dbReference type="KEGG" id="mea:Mex_2p0627"/>
<dbReference type="AlphaFoldDB" id="C5B4U1"/>
<name>C5B4U1_METEA</name>
<evidence type="ECO:0000313" key="1">
    <source>
        <dbReference type="EMBL" id="ACS43473.1"/>
    </source>
</evidence>
<accession>C5B4U1</accession>
<evidence type="ECO:0000313" key="2">
    <source>
        <dbReference type="Proteomes" id="UP000009081"/>
    </source>
</evidence>
<protein>
    <submittedName>
        <fullName evidence="1">Uncharacterized protein</fullName>
    </submittedName>
</protein>
<dbReference type="Proteomes" id="UP000009081">
    <property type="component" value="Plasmid megaplasmid"/>
</dbReference>
<proteinExistence type="predicted"/>
<organism evidence="1 2">
    <name type="scientific">Methylorubrum extorquens (strain ATCC 14718 / DSM 1338 / JCM 2805 / NCIMB 9133 / AM1)</name>
    <name type="common">Methylobacterium extorquens</name>
    <dbReference type="NCBI Taxonomy" id="272630"/>
    <lineage>
        <taxon>Bacteria</taxon>
        <taxon>Pseudomonadati</taxon>
        <taxon>Pseudomonadota</taxon>
        <taxon>Alphaproteobacteria</taxon>
        <taxon>Hyphomicrobiales</taxon>
        <taxon>Methylobacteriaceae</taxon>
        <taxon>Methylorubrum</taxon>
    </lineage>
</organism>
<keyword evidence="2" id="KW-1185">Reference proteome</keyword>
<gene>
    <name evidence="1" type="ordered locus">MexAM1_META2p0627</name>
</gene>
<keyword evidence="1" id="KW-0614">Plasmid</keyword>
<dbReference type="RefSeq" id="WP_012753923.1">
    <property type="nucleotide sequence ID" value="NC_012811.1"/>
</dbReference>
<dbReference type="HOGENOM" id="CLU_425668_0_0_5"/>
<sequence length="643" mass="67879">MVENSYAGYVSGLYTDLQGRLVYYAAFEAEGGVVAVALASEGPMRTVGDMTCLEGATLAGIGPVGMLAAQLVVDTDLKPHGRQKLRASALAARALGYVASAGGPEVLPPEMRCERWHAFLARAGAGVFAAWSVSVLSLAQGEEAGSPVLSVLDRIVTRWPVFARVLKDREAPLPAEVLKAGDDRMAEALVDHLFGHEAAALWVRERAVEFVRSLEGIVADVEVVDMVDLAGRLPVQFHPRGLSDLQGFDGAAALFGEMSRRHLAPADVCFMFASFAEDWTTAPPRAVPDFGDGGEETAEEACDLIADHLAAMTRRFGVPAWLEFAVPDFGNLPARTADSLVLSVVLALGEAGGSVSAPLAELFLKDIDLARLLRSLRISPTASSPPPGAAHVAEVERNFRDAEAAGEFAGRVAPRLRVGGARRIGIELVDSGFGRDLDLEGIRNGVGARGTASADRPRLRTGTYVVPPMNRPRNPGSQAPRIRARHVAGSILAGILVAAAVVVFSRPQGVTASVETGETAVQTRAAGRSPDFSHLSRLVERRAEMVRVAKLNPAPCPGDDGPGRICGRFGDLTLVVSERAATKPTIAGYVVEGRHPVEVFAWNAGIFRNPSAAWTSHLLQTLDDEAGRASAGIEASALAGDGR</sequence>
<dbReference type="EMBL" id="CP001511">
    <property type="protein sequence ID" value="ACS43473.1"/>
    <property type="molecule type" value="Genomic_DNA"/>
</dbReference>
<geneLocation type="plasmid" evidence="1 2">
    <name>megaplasmid</name>
</geneLocation>
<reference evidence="1 2" key="1">
    <citation type="journal article" date="2009" name="PLoS ONE">
        <title>Methylobacterium genome sequences: a reference blueprint to investigate microbial metabolism of C1 compounds from natural and industrial sources.</title>
        <authorList>
            <person name="Vuilleumier S."/>
            <person name="Chistoserdova L."/>
            <person name="Lee M.-C."/>
            <person name="Bringel F."/>
            <person name="Lajus A."/>
            <person name="Zhou Y."/>
            <person name="Gourion B."/>
            <person name="Barbe V."/>
            <person name="Chang J."/>
            <person name="Cruveiller S."/>
            <person name="Dossat C."/>
            <person name="Gillett W."/>
            <person name="Gruffaz C."/>
            <person name="Haugen E."/>
            <person name="Hourcade E."/>
            <person name="Levy R."/>
            <person name="Mangenot S."/>
            <person name="Muller E."/>
            <person name="Nadalig T."/>
            <person name="Pagni M."/>
            <person name="Penny C."/>
            <person name="Peyraud R."/>
            <person name="Robinson D.G."/>
            <person name="Roche D."/>
            <person name="Rouy Z."/>
            <person name="Saenampechek C."/>
            <person name="Salvignol G."/>
            <person name="Vallenet D."/>
            <person name="Wu Z."/>
            <person name="Marx C.J."/>
            <person name="Vorholt J.A."/>
            <person name="Olson M.V."/>
            <person name="Kaul R."/>
            <person name="Weissenbach J."/>
            <person name="Medigue C."/>
            <person name="Lidstrom M.E."/>
        </authorList>
    </citation>
    <scope>NUCLEOTIDE SEQUENCE [LARGE SCALE GENOMIC DNA]</scope>
    <source>
        <strain evidence="2">ATCC 14718 / DSM 1338 / JCM 2805 / NCIMB 9133 / AM1</strain>
    </source>
</reference>